<gene>
    <name evidence="2" type="ORF">LKD31_11730</name>
</gene>
<accession>A0AAE3DJA7</accession>
<comment type="caution">
    <text evidence="2">The sequence shown here is derived from an EMBL/GenBank/DDBJ whole genome shotgun (WGS) entry which is preliminary data.</text>
</comment>
<dbReference type="InterPro" id="IPR036736">
    <property type="entry name" value="ACP-like_sf"/>
</dbReference>
<dbReference type="EMBL" id="JAJEQC010000013">
    <property type="protein sequence ID" value="MCC2137674.1"/>
    <property type="molecule type" value="Genomic_DNA"/>
</dbReference>
<feature type="domain" description="Carrier" evidence="1">
    <location>
        <begin position="1"/>
        <end position="79"/>
    </location>
</feature>
<dbReference type="SUPFAM" id="SSF47336">
    <property type="entry name" value="ACP-like"/>
    <property type="match status" value="1"/>
</dbReference>
<dbReference type="InterPro" id="IPR009081">
    <property type="entry name" value="PP-bd_ACP"/>
</dbReference>
<dbReference type="AlphaFoldDB" id="A0AAE3DJA7"/>
<dbReference type="Proteomes" id="UP001199424">
    <property type="component" value="Unassembled WGS sequence"/>
</dbReference>
<protein>
    <submittedName>
        <fullName evidence="2">Acyl carrier protein</fullName>
    </submittedName>
</protein>
<proteinExistence type="predicted"/>
<dbReference type="RefSeq" id="WP_176819776.1">
    <property type="nucleotide sequence ID" value="NZ_JAJEQC010000013.1"/>
</dbReference>
<dbReference type="PROSITE" id="PS50075">
    <property type="entry name" value="CARRIER"/>
    <property type="match status" value="1"/>
</dbReference>
<name>A0AAE3DJA7_9FIRM</name>
<sequence length="81" mass="9352">MDTREIFERLDRVFQDVFDDDTIHVTPKTTADDIEDWDSLEHITLISAVEREFRMKFKMGEISSMKNVGEMASIIAARAKG</sequence>
<evidence type="ECO:0000259" key="1">
    <source>
        <dbReference type="PROSITE" id="PS50075"/>
    </source>
</evidence>
<organism evidence="2 3">
    <name type="scientific">Hominenteromicrobium mulieris</name>
    <dbReference type="NCBI Taxonomy" id="2885357"/>
    <lineage>
        <taxon>Bacteria</taxon>
        <taxon>Bacillati</taxon>
        <taxon>Bacillota</taxon>
        <taxon>Clostridia</taxon>
        <taxon>Eubacteriales</taxon>
        <taxon>Oscillospiraceae</taxon>
        <taxon>Hominenteromicrobium</taxon>
    </lineage>
</organism>
<evidence type="ECO:0000313" key="3">
    <source>
        <dbReference type="Proteomes" id="UP001199424"/>
    </source>
</evidence>
<evidence type="ECO:0000313" key="2">
    <source>
        <dbReference type="EMBL" id="MCC2137674.1"/>
    </source>
</evidence>
<reference evidence="2" key="1">
    <citation type="submission" date="2021-10" db="EMBL/GenBank/DDBJ databases">
        <title>Anaerobic single-cell dispensing facilitates the cultivation of human gut bacteria.</title>
        <authorList>
            <person name="Afrizal A."/>
        </authorList>
    </citation>
    <scope>NUCLEOTIDE SEQUENCE</scope>
    <source>
        <strain evidence="2">CLA-AA-H250</strain>
    </source>
</reference>
<keyword evidence="3" id="KW-1185">Reference proteome</keyword>
<dbReference type="Gene3D" id="1.10.1200.10">
    <property type="entry name" value="ACP-like"/>
    <property type="match status" value="1"/>
</dbReference>